<keyword evidence="5" id="KW-0808">Transferase</keyword>
<feature type="repeat" description="TPR" evidence="8">
    <location>
        <begin position="472"/>
        <end position="505"/>
    </location>
</feature>
<feature type="repeat" description="TPR" evidence="8">
    <location>
        <begin position="200"/>
        <end position="233"/>
    </location>
</feature>
<dbReference type="InterPro" id="IPR019734">
    <property type="entry name" value="TPR_rpt"/>
</dbReference>
<feature type="repeat" description="TPR" evidence="8">
    <location>
        <begin position="404"/>
        <end position="437"/>
    </location>
</feature>
<evidence type="ECO:0000256" key="3">
    <source>
        <dbReference type="ARBA" id="ARBA00011970"/>
    </source>
</evidence>
<dbReference type="Gene3D" id="3.40.50.11380">
    <property type="match status" value="1"/>
</dbReference>
<dbReference type="Pfam" id="PF13844">
    <property type="entry name" value="Glyco_transf_41"/>
    <property type="match status" value="2"/>
</dbReference>
<comment type="pathway">
    <text evidence="1">Protein modification; protein glycosylation.</text>
</comment>
<evidence type="ECO:0000256" key="7">
    <source>
        <dbReference type="ARBA" id="ARBA00022803"/>
    </source>
</evidence>
<dbReference type="PANTHER" id="PTHR44835:SF1">
    <property type="entry name" value="PROTEIN O-GLCNAC TRANSFERASE"/>
    <property type="match status" value="1"/>
</dbReference>
<feature type="repeat" description="TPR" evidence="8">
    <location>
        <begin position="336"/>
        <end position="369"/>
    </location>
</feature>
<dbReference type="Pfam" id="PF14559">
    <property type="entry name" value="TPR_19"/>
    <property type="match status" value="2"/>
</dbReference>
<dbReference type="InterPro" id="IPR029489">
    <property type="entry name" value="OGT/SEC/SPY_C"/>
</dbReference>
<evidence type="ECO:0000256" key="4">
    <source>
        <dbReference type="ARBA" id="ARBA00022676"/>
    </source>
</evidence>
<evidence type="ECO:0000313" key="10">
    <source>
        <dbReference type="EMBL" id="WFR82379.1"/>
    </source>
</evidence>
<feature type="repeat" description="TPR" evidence="8">
    <location>
        <begin position="540"/>
        <end position="573"/>
    </location>
</feature>
<feature type="repeat" description="TPR" evidence="8">
    <location>
        <begin position="506"/>
        <end position="539"/>
    </location>
</feature>
<evidence type="ECO:0000256" key="1">
    <source>
        <dbReference type="ARBA" id="ARBA00004922"/>
    </source>
</evidence>
<evidence type="ECO:0000256" key="2">
    <source>
        <dbReference type="ARBA" id="ARBA00005386"/>
    </source>
</evidence>
<dbReference type="PANTHER" id="PTHR44835">
    <property type="entry name" value="UDP-N-ACETYLGLUCOSAMINE--PEPTIDE N-ACETYLGLUCOSAMINYLTRANSFERASE SPINDLY-RELATED"/>
    <property type="match status" value="1"/>
</dbReference>
<dbReference type="InterPro" id="IPR011990">
    <property type="entry name" value="TPR-like_helical_dom_sf"/>
</dbReference>
<dbReference type="EMBL" id="CP121464">
    <property type="protein sequence ID" value="WFR82379.1"/>
    <property type="molecule type" value="Genomic_DNA"/>
</dbReference>
<dbReference type="Pfam" id="PF13181">
    <property type="entry name" value="TPR_8"/>
    <property type="match status" value="1"/>
</dbReference>
<organism evidence="10 11">
    <name type="scientific">Janthinobacterium rivuli</name>
    <dbReference type="NCBI Taxonomy" id="2751478"/>
    <lineage>
        <taxon>Bacteria</taxon>
        <taxon>Pseudomonadati</taxon>
        <taxon>Pseudomonadota</taxon>
        <taxon>Betaproteobacteria</taxon>
        <taxon>Burkholderiales</taxon>
        <taxon>Oxalobacteraceae</taxon>
        <taxon>Janthinobacterium</taxon>
    </lineage>
</organism>
<dbReference type="Pfam" id="PF13432">
    <property type="entry name" value="TPR_16"/>
    <property type="match status" value="3"/>
</dbReference>
<feature type="repeat" description="TPR" evidence="8">
    <location>
        <begin position="45"/>
        <end position="78"/>
    </location>
</feature>
<evidence type="ECO:0000259" key="9">
    <source>
        <dbReference type="Pfam" id="PF13844"/>
    </source>
</evidence>
<dbReference type="Gene3D" id="1.25.40.10">
    <property type="entry name" value="Tetratricopeptide repeat domain"/>
    <property type="match status" value="8"/>
</dbReference>
<dbReference type="Pfam" id="PF07721">
    <property type="entry name" value="TPR_4"/>
    <property type="match status" value="1"/>
</dbReference>
<dbReference type="SMART" id="SM00028">
    <property type="entry name" value="TPR"/>
    <property type="match status" value="18"/>
</dbReference>
<evidence type="ECO:0000256" key="6">
    <source>
        <dbReference type="ARBA" id="ARBA00022737"/>
    </source>
</evidence>
<feature type="repeat" description="TPR" evidence="8">
    <location>
        <begin position="234"/>
        <end position="267"/>
    </location>
</feature>
<gene>
    <name evidence="10" type="ORF">P9875_13610</name>
</gene>
<accession>A0ABY8IBQ9</accession>
<dbReference type="EC" id="2.4.1.255" evidence="3"/>
<proteinExistence type="inferred from homology"/>
<feature type="repeat" description="TPR" evidence="8">
    <location>
        <begin position="302"/>
        <end position="335"/>
    </location>
</feature>
<evidence type="ECO:0000313" key="11">
    <source>
        <dbReference type="Proteomes" id="UP001219584"/>
    </source>
</evidence>
<reference evidence="10 11" key="1">
    <citation type="submission" date="2023-04" db="EMBL/GenBank/DDBJ databases">
        <title>Nanopore sequencing of Janthinobacterium from water.</title>
        <authorList>
            <person name="Ciuchcinski K."/>
            <person name="Rokowska A."/>
            <person name="Dziewit L."/>
        </authorList>
    </citation>
    <scope>NUCLEOTIDE SEQUENCE [LARGE SCALE GENOMIC DNA]</scope>
    <source>
        <strain evidence="10 11">DEMB2</strain>
    </source>
</reference>
<sequence length="1095" mass="119898">MTAIAPPVVPLESELQQAIAEHQAGRYLQAEELYLAILQVQPYHAVANHNLGLLAGQVGQYAAGLPYLRKALSVDPEEGQFWLSYANGLLQADQPAEALDIIDTAIARGLDNETSQALRQRSLQALADAALAPSQEETQHIVDLYHRGDFVQMEMACHHLLEKFPESSFGWSVLGTALQVQGKDALSALRKTVELTPHDAQAHGNLGNAWQDIGNISNAIDSYLRALEIDPEFAEAHSNLGSALQAQGRHQEAAASYQRALAIRPDYAKAHFNLANTLKTQGKLVQASDSYRSALALRPYDTEAHFQLGEIAHALGQFDEAAASFRSQLQMTPQDARAHAGLGAALQGAGQVEDAVASYHRAAQLDPHLDMLHHNMALALHSLQQYDAAVDAYRLALAAQPHSIALLTRLGDAYRALGQADAAIDSYRQALEIDADNGPIMLSLANVLKHAGQPDDALAAYRDAASLNPHDIDVHFSHGACLQSLGRAEEAVACYYRALEIDADSVMTLNNLGAALLGLRQVEEAIAHQRHALTLSPDSDVAHCNLGACLQALGQFDEAEASYRQALTLTPDYLVVHNNLCTTLQHLGRHEEALQVCRRMQELGEDDAPLHFNIANSLQALRQTEAAKGHFQAALERDPDYAEAHVNLGSLLQLQGQGEQGMQHIRQALQAKEGHYALAHSNLLFSLSHSNTADAGTLFAEHCRFGELLDASAGDSASLPFANTPQAERRLRIGMVSGDFNNHAIASFLAPVLALLTCNPDLELYAYYNKSSEEVHTHILRGYMDHWRNVTSLSDTAMETLIRDDIIDILIDLSGHSAANRLPVFARRPAPIQVSWMGYPGTTGLRTMDYFLSDNKILPAGHFDHLFLEKIVHLPISAPFIPYADAPDVGPLPALANGHVTFGSFNRANKLNRKVIALWSQVLRALPNSVMLLAGLDGDERDDYLRNWFAEEGIDHTRLHFHARTNMAEYMQLHQQVDVCLNTFPYTGTTTLCHALWMGVPTLSLSGSTIPTRSAAAYLGHVGLDAFAAHDEADFVNKGIFLSRNIAALAQLRSTLRERFLLSPVAQPALVTQGLERALRIMWRRWCAELPPHRL</sequence>
<feature type="domain" description="O-GlcNAc transferase C-terminal" evidence="9">
    <location>
        <begin position="895"/>
        <end position="1063"/>
    </location>
</feature>
<evidence type="ECO:0000256" key="8">
    <source>
        <dbReference type="PROSITE-ProRule" id="PRU00339"/>
    </source>
</evidence>
<feature type="repeat" description="TPR" evidence="8">
    <location>
        <begin position="268"/>
        <end position="301"/>
    </location>
</feature>
<feature type="domain" description="O-GlcNAc transferase C-terminal" evidence="9">
    <location>
        <begin position="680"/>
        <end position="875"/>
    </location>
</feature>
<protein>
    <recommendedName>
        <fullName evidence="3">protein O-GlcNAc transferase</fullName>
        <ecNumber evidence="3">2.4.1.255</ecNumber>
    </recommendedName>
</protein>
<keyword evidence="7 8" id="KW-0802">TPR repeat</keyword>
<dbReference type="Gene3D" id="3.40.50.2000">
    <property type="entry name" value="Glycogen Phosphorylase B"/>
    <property type="match status" value="1"/>
</dbReference>
<dbReference type="InterPro" id="IPR051939">
    <property type="entry name" value="Glycosyltr_41/O-GlcNAc_trsf"/>
</dbReference>
<name>A0ABY8IBQ9_9BURK</name>
<dbReference type="PROSITE" id="PS50005">
    <property type="entry name" value="TPR"/>
    <property type="match status" value="12"/>
</dbReference>
<dbReference type="SUPFAM" id="SSF48452">
    <property type="entry name" value="TPR-like"/>
    <property type="match status" value="4"/>
</dbReference>
<keyword evidence="4" id="KW-0328">Glycosyltransferase</keyword>
<keyword evidence="11" id="KW-1185">Reference proteome</keyword>
<keyword evidence="6" id="KW-0677">Repeat</keyword>
<dbReference type="Pfam" id="PF13424">
    <property type="entry name" value="TPR_12"/>
    <property type="match status" value="2"/>
</dbReference>
<feature type="repeat" description="TPR" evidence="8">
    <location>
        <begin position="370"/>
        <end position="403"/>
    </location>
</feature>
<evidence type="ECO:0000256" key="5">
    <source>
        <dbReference type="ARBA" id="ARBA00022679"/>
    </source>
</evidence>
<feature type="repeat" description="TPR" evidence="8">
    <location>
        <begin position="438"/>
        <end position="471"/>
    </location>
</feature>
<dbReference type="Proteomes" id="UP001219584">
    <property type="component" value="Chromosome"/>
</dbReference>
<comment type="similarity">
    <text evidence="2">Belongs to the glycosyltransferase 41 family. O-GlcNAc transferase subfamily.</text>
</comment>
<dbReference type="InterPro" id="IPR011717">
    <property type="entry name" value="TPR-4"/>
</dbReference>
<dbReference type="PROSITE" id="PS50293">
    <property type="entry name" value="TPR_REGION"/>
    <property type="match status" value="3"/>
</dbReference>